<feature type="chain" id="PRO_5032994834" description="Hemoglobinase" evidence="11">
    <location>
        <begin position="19"/>
        <end position="429"/>
    </location>
</feature>
<evidence type="ECO:0000256" key="11">
    <source>
        <dbReference type="SAM" id="SignalP"/>
    </source>
</evidence>
<dbReference type="Proteomes" id="UP000663879">
    <property type="component" value="Unassembled WGS sequence"/>
</dbReference>
<gene>
    <name evidence="13" type="ORF">OXX778_LOCUS7545</name>
</gene>
<feature type="active site" description="Nucleophile" evidence="10">
    <location>
        <position position="181"/>
    </location>
</feature>
<comment type="similarity">
    <text evidence="2">Belongs to the peptidase C13 family.</text>
</comment>
<dbReference type="InterPro" id="IPR046427">
    <property type="entry name" value="Legumain_prodom_sf"/>
</dbReference>
<name>A0A813U6Z6_9BILA</name>
<keyword evidence="14" id="KW-1185">Reference proteome</keyword>
<proteinExistence type="inferred from homology"/>
<dbReference type="Pfam" id="PF01650">
    <property type="entry name" value="Peptidase_C13"/>
    <property type="match status" value="1"/>
</dbReference>
<dbReference type="EMBL" id="CAJNOC010000969">
    <property type="protein sequence ID" value="CAF0822541.1"/>
    <property type="molecule type" value="Genomic_DNA"/>
</dbReference>
<evidence type="ECO:0000259" key="12">
    <source>
        <dbReference type="Pfam" id="PF20985"/>
    </source>
</evidence>
<dbReference type="PANTHER" id="PTHR12000">
    <property type="entry name" value="HEMOGLOBINASE FAMILY MEMBER"/>
    <property type="match status" value="1"/>
</dbReference>
<evidence type="ECO:0000256" key="5">
    <source>
        <dbReference type="ARBA" id="ARBA00022729"/>
    </source>
</evidence>
<dbReference type="PRINTS" id="PR00776">
    <property type="entry name" value="HEMOGLOBNASE"/>
</dbReference>
<dbReference type="AlphaFoldDB" id="A0A813U6Z6"/>
<evidence type="ECO:0000256" key="7">
    <source>
        <dbReference type="ARBA" id="ARBA00022807"/>
    </source>
</evidence>
<dbReference type="FunFam" id="3.40.50.1460:FF:000006">
    <property type="entry name" value="Legumain"/>
    <property type="match status" value="1"/>
</dbReference>
<feature type="active site" evidence="10">
    <location>
        <position position="139"/>
    </location>
</feature>
<dbReference type="GO" id="GO:0006624">
    <property type="term" value="P:vacuolar protein processing"/>
    <property type="evidence" value="ECO:0007669"/>
    <property type="project" value="TreeGrafter"/>
</dbReference>
<comment type="caution">
    <text evidence="13">The sequence shown here is derived from an EMBL/GenBank/DDBJ whole genome shotgun (WGS) entry which is preliminary data.</text>
</comment>
<dbReference type="GO" id="GO:0005773">
    <property type="term" value="C:vacuole"/>
    <property type="evidence" value="ECO:0007669"/>
    <property type="project" value="GOC"/>
</dbReference>
<dbReference type="InterPro" id="IPR048501">
    <property type="entry name" value="Legum_prodom"/>
</dbReference>
<sequence length="429" mass="48618">MLAIFVGLALCLAGSVYTEEGVNWVLLVAGSNEYYNYRHQADICHAYQIVHKYGIPDERIIVMMYDDIANNSQNTMKGKIINQPGGPDVYEGVLKDYTKKLVTPDNFLKVLQGKEMAVGSKKTIQSGPNDNIFVYFSDHGAPGIVAFPDGSALHASDLNKAILSMHANKQYKNMVFYIEACESGSMFEDLLPVNINVYATTAANSEESSYACYYDSKLKTYLGDLYSVNWLEDSDKEDIYTETLDEQFRLVKKLTNLSHAMEYGDLSMSSVFKVSDFQAERGQVYTPSLSMTRLQPRSDLVKSEDVRLEILHRRLAEENDQIVRQSLLQEIQDVQRMKNLAINVIKGIARSLVKSQNLDLNSLLNTRKKLTNHECYKPVVDHLINKCFSLKNDHVLRNLYILVNLCESGVLAENINYTIDKLCPSKFFE</sequence>
<evidence type="ECO:0000256" key="8">
    <source>
        <dbReference type="ARBA" id="ARBA00055993"/>
    </source>
</evidence>
<evidence type="ECO:0000256" key="2">
    <source>
        <dbReference type="ARBA" id="ARBA00009941"/>
    </source>
</evidence>
<keyword evidence="5 11" id="KW-0732">Signal</keyword>
<comment type="function">
    <text evidence="8">This protease is used by the parasite for degradation of the host globin.</text>
</comment>
<dbReference type="GO" id="GO:0051603">
    <property type="term" value="P:proteolysis involved in protein catabolic process"/>
    <property type="evidence" value="ECO:0007669"/>
    <property type="project" value="TreeGrafter"/>
</dbReference>
<dbReference type="PIRSF" id="PIRSF019663">
    <property type="entry name" value="Legumain"/>
    <property type="match status" value="1"/>
</dbReference>
<evidence type="ECO:0000256" key="10">
    <source>
        <dbReference type="PIRSR" id="PIRSR019663-1"/>
    </source>
</evidence>
<dbReference type="EC" id="3.4.22.34" evidence="3"/>
<accession>A0A813U6Z6</accession>
<dbReference type="Gene3D" id="1.10.132.130">
    <property type="match status" value="1"/>
</dbReference>
<protein>
    <recommendedName>
        <fullName evidence="9">Hemoglobinase</fullName>
        <ecNumber evidence="3">3.4.22.34</ecNumber>
    </recommendedName>
</protein>
<dbReference type="InterPro" id="IPR001096">
    <property type="entry name" value="Peptidase_C13"/>
</dbReference>
<comment type="catalytic activity">
    <reaction evidence="1">
        <text>Hydrolysis of proteins and small molecule substrates at -Asn-|-Xaa- bonds.</text>
        <dbReference type="EC" id="3.4.22.34"/>
    </reaction>
</comment>
<evidence type="ECO:0000313" key="14">
    <source>
        <dbReference type="Proteomes" id="UP000663879"/>
    </source>
</evidence>
<dbReference type="PANTHER" id="PTHR12000:SF42">
    <property type="entry name" value="LEGUMAIN"/>
    <property type="match status" value="1"/>
</dbReference>
<evidence type="ECO:0000256" key="6">
    <source>
        <dbReference type="ARBA" id="ARBA00022801"/>
    </source>
</evidence>
<evidence type="ECO:0000256" key="1">
    <source>
        <dbReference type="ARBA" id="ARBA00000810"/>
    </source>
</evidence>
<keyword evidence="7" id="KW-0788">Thiol protease</keyword>
<feature type="signal peptide" evidence="11">
    <location>
        <begin position="1"/>
        <end position="18"/>
    </location>
</feature>
<dbReference type="Gene3D" id="3.40.50.1460">
    <property type="match status" value="1"/>
</dbReference>
<keyword evidence="6" id="KW-0378">Hydrolase</keyword>
<evidence type="ECO:0000256" key="4">
    <source>
        <dbReference type="ARBA" id="ARBA00022670"/>
    </source>
</evidence>
<evidence type="ECO:0000256" key="9">
    <source>
        <dbReference type="ARBA" id="ARBA00069042"/>
    </source>
</evidence>
<dbReference type="GO" id="GO:0004197">
    <property type="term" value="F:cysteine-type endopeptidase activity"/>
    <property type="evidence" value="ECO:0007669"/>
    <property type="project" value="UniProtKB-EC"/>
</dbReference>
<evidence type="ECO:0000313" key="13">
    <source>
        <dbReference type="EMBL" id="CAF0822541.1"/>
    </source>
</evidence>
<dbReference type="Pfam" id="PF20985">
    <property type="entry name" value="Legum_prodom"/>
    <property type="match status" value="1"/>
</dbReference>
<dbReference type="OrthoDB" id="192611at2759"/>
<dbReference type="CDD" id="cd21115">
    <property type="entry name" value="legumain_C"/>
    <property type="match status" value="1"/>
</dbReference>
<evidence type="ECO:0000256" key="3">
    <source>
        <dbReference type="ARBA" id="ARBA00012628"/>
    </source>
</evidence>
<keyword evidence="4" id="KW-0645">Protease</keyword>
<reference evidence="13" key="1">
    <citation type="submission" date="2021-02" db="EMBL/GenBank/DDBJ databases">
        <authorList>
            <person name="Nowell W R."/>
        </authorList>
    </citation>
    <scope>NUCLEOTIDE SEQUENCE</scope>
    <source>
        <strain evidence="13">Ploen Becks lab</strain>
    </source>
</reference>
<feature type="domain" description="Legumain prodomain" evidence="12">
    <location>
        <begin position="330"/>
        <end position="423"/>
    </location>
</feature>
<organism evidence="13 14">
    <name type="scientific">Brachionus calyciflorus</name>
    <dbReference type="NCBI Taxonomy" id="104777"/>
    <lineage>
        <taxon>Eukaryota</taxon>
        <taxon>Metazoa</taxon>
        <taxon>Spiralia</taxon>
        <taxon>Gnathifera</taxon>
        <taxon>Rotifera</taxon>
        <taxon>Eurotatoria</taxon>
        <taxon>Monogononta</taxon>
        <taxon>Pseudotrocha</taxon>
        <taxon>Ploima</taxon>
        <taxon>Brachionidae</taxon>
        <taxon>Brachionus</taxon>
    </lineage>
</organism>